<dbReference type="SMART" id="SM00612">
    <property type="entry name" value="Kelch"/>
    <property type="match status" value="4"/>
</dbReference>
<evidence type="ECO:0000313" key="1">
    <source>
        <dbReference type="EMBL" id="TGK92883.1"/>
    </source>
</evidence>
<dbReference type="OrthoDB" id="344619at2"/>
<dbReference type="InterPro" id="IPR015915">
    <property type="entry name" value="Kelch-typ_b-propeller"/>
</dbReference>
<dbReference type="InterPro" id="IPR006652">
    <property type="entry name" value="Kelch_1"/>
</dbReference>
<dbReference type="EMBL" id="RQFP01000008">
    <property type="protein sequence ID" value="TGK92883.1"/>
    <property type="molecule type" value="Genomic_DNA"/>
</dbReference>
<name>A0A2M9XY20_9LEPT</name>
<sequence>MRCNFSLFITLLLVQCTIPDQSKNPFDPTTLAGGSVAVLSSLVFQNEIQITSRYETNDYPSFVKTEILDLSFSEPVASHFTKSDFRISDNYKDDLVLRDVFPLSESKIRVLFSVSSRSEWREPITLSIRRPEFFGQYSFSGKQLEFKFPYPRYIGSISEPKGQITTKSLPDGRILLAGGVSILGNTVSTVEIFDPETGISSLLPPLNQSLMGIAICSTANGVVYLSGGKTIAGSVTANSQISNRIYQIQTNDQTVVELPVSLQKRRFGHTMVCLSNGNLLVSGGQFQVGNDHTAITDEHELVSVQTGTTTILNSSANFPMNTIFHFTEYDGKTEKVFFFGGKDRTDPFAVYINAIQRLDLNTQTMDSIGDPMPTARSNVTVISVPGGDRLVLGGLMGGAVPVGSRSIESWNETTWTTKTHGFTTRIKNSSSIIPYSSSQILYTGGVDTNYKSAILELYDHIEKKNFVVDTMMDARSEHSAIQTNRGIVIFGDSALNDKRVELYGKD</sequence>
<dbReference type="Gene3D" id="2.120.10.80">
    <property type="entry name" value="Kelch-type beta propeller"/>
    <property type="match status" value="2"/>
</dbReference>
<protein>
    <submittedName>
        <fullName evidence="1">Kelch repeat-containing protein</fullName>
    </submittedName>
</protein>
<dbReference type="PANTHER" id="PTHR45632">
    <property type="entry name" value="LD33804P"/>
    <property type="match status" value="1"/>
</dbReference>
<dbReference type="AlphaFoldDB" id="A0A2M9XY20"/>
<accession>A0A2M9XY20</accession>
<reference evidence="1" key="1">
    <citation type="journal article" date="2019" name="PLoS Negl. Trop. Dis.">
        <title>Revisiting the worldwide diversity of Leptospira species in the environment.</title>
        <authorList>
            <person name="Vincent A.T."/>
            <person name="Schiettekatte O."/>
            <person name="Bourhy P."/>
            <person name="Veyrier F.J."/>
            <person name="Picardeau M."/>
        </authorList>
    </citation>
    <scope>NUCLEOTIDE SEQUENCE [LARGE SCALE GENOMIC DNA]</scope>
    <source>
        <strain evidence="1">201800277</strain>
    </source>
</reference>
<dbReference type="RefSeq" id="WP_100791895.1">
    <property type="nucleotide sequence ID" value="NZ_NPDQ01000008.1"/>
</dbReference>
<evidence type="ECO:0000313" key="2">
    <source>
        <dbReference type="Proteomes" id="UP000297891"/>
    </source>
</evidence>
<proteinExistence type="predicted"/>
<dbReference type="SUPFAM" id="SSF117281">
    <property type="entry name" value="Kelch motif"/>
    <property type="match status" value="1"/>
</dbReference>
<gene>
    <name evidence="1" type="ORF">EHQ30_11655</name>
</gene>
<dbReference type="Proteomes" id="UP000297891">
    <property type="component" value="Unassembled WGS sequence"/>
</dbReference>
<keyword evidence="2" id="KW-1185">Reference proteome</keyword>
<comment type="caution">
    <text evidence="1">The sequence shown here is derived from an EMBL/GenBank/DDBJ whole genome shotgun (WGS) entry which is preliminary data.</text>
</comment>
<organism evidence="1 2">
    <name type="scientific">Leptospira brenneri</name>
    <dbReference type="NCBI Taxonomy" id="2023182"/>
    <lineage>
        <taxon>Bacteria</taxon>
        <taxon>Pseudomonadati</taxon>
        <taxon>Spirochaetota</taxon>
        <taxon>Spirochaetia</taxon>
        <taxon>Leptospirales</taxon>
        <taxon>Leptospiraceae</taxon>
        <taxon>Leptospira</taxon>
    </lineage>
</organism>